<organism evidence="6 7">
    <name type="scientific">Paenibacillus sambharensis</name>
    <dbReference type="NCBI Taxonomy" id="1803190"/>
    <lineage>
        <taxon>Bacteria</taxon>
        <taxon>Bacillati</taxon>
        <taxon>Bacillota</taxon>
        <taxon>Bacilli</taxon>
        <taxon>Bacillales</taxon>
        <taxon>Paenibacillaceae</taxon>
        <taxon>Paenibacillus</taxon>
    </lineage>
</organism>
<evidence type="ECO:0000256" key="4">
    <source>
        <dbReference type="SAM" id="MobiDB-lite"/>
    </source>
</evidence>
<dbReference type="CDD" id="cd12215">
    <property type="entry name" value="ChiC_BD"/>
    <property type="match status" value="2"/>
</dbReference>
<evidence type="ECO:0000313" key="6">
    <source>
        <dbReference type="EMBL" id="PZD96501.1"/>
    </source>
</evidence>
<comment type="caution">
    <text evidence="6">The sequence shown here is derived from an EMBL/GenBank/DDBJ whole genome shotgun (WGS) entry which is preliminary data.</text>
</comment>
<dbReference type="GO" id="GO:0000272">
    <property type="term" value="P:polysaccharide catabolic process"/>
    <property type="evidence" value="ECO:0007669"/>
    <property type="project" value="UniProtKB-KW"/>
</dbReference>
<dbReference type="GO" id="GO:0030246">
    <property type="term" value="F:carbohydrate binding"/>
    <property type="evidence" value="ECO:0007669"/>
    <property type="project" value="InterPro"/>
</dbReference>
<sequence length="356" mass="40052">MTDQVMVPSKMPKLKLLVLTAGAMFMVIACSLLLADRASAHGWVENSRSDLCYDKVNKNCGPVMYEPWSIEGRGDFPEIGVPDGQIAGGGGAFPALDEQTQDRWTKIDMKGGPHTFRWDMVANHSTNTWDYYITRKGWDPNSPLKREDLELFCRYEDHGALPPMKVYNDCFIPNDREGYYVIVAVWDIFDTVNAFYQVIDVNLTIDPSQPTVPAPGFPGDPDRFGDIPQWVSIRPYLEGEVVLHKGKVWKARWWTRGQEPGTHEVWELIGDDPGSPTDPTDPTNPTDPTDPGHPTHPTDPTDPGDHGNHYPAWDASKVYTNEIVSHNGQLWQAQWWTQGQEPGTTGQWGPWQPVNP</sequence>
<keyword evidence="7" id="KW-1185">Reference proteome</keyword>
<dbReference type="EMBL" id="QKRB01000037">
    <property type="protein sequence ID" value="PZD96501.1"/>
    <property type="molecule type" value="Genomic_DNA"/>
</dbReference>
<dbReference type="SUPFAM" id="SSF51055">
    <property type="entry name" value="Carbohydrate binding domain"/>
    <property type="match status" value="2"/>
</dbReference>
<evidence type="ECO:0000313" key="7">
    <source>
        <dbReference type="Proteomes" id="UP000249522"/>
    </source>
</evidence>
<protein>
    <submittedName>
        <fullName evidence="6">Chitin-binding protein</fullName>
    </submittedName>
</protein>
<evidence type="ECO:0000256" key="1">
    <source>
        <dbReference type="ARBA" id="ARBA00022729"/>
    </source>
</evidence>
<name>A0A2W1LXT0_9BACL</name>
<dbReference type="RefSeq" id="WP_111145906.1">
    <property type="nucleotide sequence ID" value="NZ_QKRB01000037.1"/>
</dbReference>
<evidence type="ECO:0000256" key="3">
    <source>
        <dbReference type="ARBA" id="ARBA00023326"/>
    </source>
</evidence>
<keyword evidence="1" id="KW-0732">Signal</keyword>
<feature type="domain" description="Chitin-binding type-3" evidence="5">
    <location>
        <begin position="227"/>
        <end position="269"/>
    </location>
</feature>
<dbReference type="CDD" id="cd21177">
    <property type="entry name" value="LPMO_AA10"/>
    <property type="match status" value="1"/>
</dbReference>
<dbReference type="InterPro" id="IPR004302">
    <property type="entry name" value="Cellulose/chitin-bd_N"/>
</dbReference>
<dbReference type="AlphaFoldDB" id="A0A2W1LXT0"/>
<reference evidence="6 7" key="1">
    <citation type="submission" date="2018-06" db="EMBL/GenBank/DDBJ databases">
        <title>Paenibacillus imtechensis sp. nov.</title>
        <authorList>
            <person name="Pinnaka A.K."/>
            <person name="Singh H."/>
            <person name="Kaur M."/>
        </authorList>
    </citation>
    <scope>NUCLEOTIDE SEQUENCE [LARGE SCALE GENOMIC DNA]</scope>
    <source>
        <strain evidence="6 7">SMB1</strain>
    </source>
</reference>
<proteinExistence type="predicted"/>
<dbReference type="InterPro" id="IPR051024">
    <property type="entry name" value="GlcNAc_Chitin_IntDeg"/>
</dbReference>
<dbReference type="Gene3D" id="2.70.50.50">
    <property type="entry name" value="chitin-binding protein cbp21"/>
    <property type="match status" value="1"/>
</dbReference>
<feature type="domain" description="Chitin-binding type-3" evidence="5">
    <location>
        <begin position="310"/>
        <end position="354"/>
    </location>
</feature>
<evidence type="ECO:0000259" key="5">
    <source>
        <dbReference type="SMART" id="SM00495"/>
    </source>
</evidence>
<dbReference type="InterPro" id="IPR036573">
    <property type="entry name" value="CBM_sf_5/12"/>
</dbReference>
<dbReference type="GO" id="GO:0004553">
    <property type="term" value="F:hydrolase activity, hydrolyzing O-glycosyl compounds"/>
    <property type="evidence" value="ECO:0007669"/>
    <property type="project" value="InterPro"/>
</dbReference>
<dbReference type="SUPFAM" id="SSF81296">
    <property type="entry name" value="E set domains"/>
    <property type="match status" value="1"/>
</dbReference>
<dbReference type="SMART" id="SM00495">
    <property type="entry name" value="ChtBD3"/>
    <property type="match status" value="2"/>
</dbReference>
<dbReference type="OrthoDB" id="2702399at2"/>
<dbReference type="InterPro" id="IPR003610">
    <property type="entry name" value="CBM5/12"/>
</dbReference>
<dbReference type="Gene3D" id="2.10.10.20">
    <property type="entry name" value="Carbohydrate-binding module superfamily 5/12"/>
    <property type="match status" value="2"/>
</dbReference>
<gene>
    <name evidence="6" type="ORF">DNH61_06745</name>
</gene>
<dbReference type="Pfam" id="PF03067">
    <property type="entry name" value="LPMO_10"/>
    <property type="match status" value="1"/>
</dbReference>
<keyword evidence="2" id="KW-0378">Hydrolase</keyword>
<dbReference type="Pfam" id="PF02839">
    <property type="entry name" value="CBM_5_12"/>
    <property type="match status" value="2"/>
</dbReference>
<keyword evidence="3" id="KW-0119">Carbohydrate metabolism</keyword>
<dbReference type="Proteomes" id="UP000249522">
    <property type="component" value="Unassembled WGS sequence"/>
</dbReference>
<evidence type="ECO:0000256" key="2">
    <source>
        <dbReference type="ARBA" id="ARBA00022801"/>
    </source>
</evidence>
<keyword evidence="3" id="KW-0624">Polysaccharide degradation</keyword>
<dbReference type="InterPro" id="IPR014756">
    <property type="entry name" value="Ig_E-set"/>
</dbReference>
<feature type="region of interest" description="Disordered" evidence="4">
    <location>
        <begin position="265"/>
        <end position="312"/>
    </location>
</feature>
<feature type="compositionally biased region" description="Low complexity" evidence="4">
    <location>
        <begin position="271"/>
        <end position="289"/>
    </location>
</feature>
<accession>A0A2W1LXT0</accession>
<dbReference type="PANTHER" id="PTHR34823">
    <property type="entry name" value="GLCNAC-BINDING PROTEIN A"/>
    <property type="match status" value="1"/>
</dbReference>
<dbReference type="GO" id="GO:0005576">
    <property type="term" value="C:extracellular region"/>
    <property type="evidence" value="ECO:0007669"/>
    <property type="project" value="InterPro"/>
</dbReference>
<dbReference type="PANTHER" id="PTHR34823:SF1">
    <property type="entry name" value="CHITIN-BINDING TYPE-4 DOMAIN-CONTAINING PROTEIN"/>
    <property type="match status" value="1"/>
</dbReference>